<sequence length="384" mass="42842">MVEADLSGASYSMDISVSEVPVLLVGNQVLDWPDSFNTLCGQLEHGGEDRLIIVMTDRAITFDERRRLSSLGNVRLTSVQDEPKRVRDLIRDWMRDRTMLGYRVLLVEDSKTDAYLASKYMAEVGVEVLHITSAVEVLDAIDAFQPDLIISDLHLPECEGDQMARIIRQDREATMPIIFLSAEGNSEKQLIAIAAGADGFIRKPLHKEPFIKVLKSTIRRSVALQNRMRRDPLTNLLNRSQFDSIMRRLSERGEVCALAVLDIDHFKKVNDTHGHPVGDQVICQLAKVLEDGVRSTDYVGRMGGEEFALLMPACDLANAEIVLNRLREKFALVAMTGEGGAEFRCTFSGGMTVLGKDASDAYKRADQALYDSKNTGRNRVTVRP</sequence>
<dbReference type="EMBL" id="AP015030">
    <property type="protein sequence ID" value="BAW26779.1"/>
    <property type="molecule type" value="Genomic_DNA"/>
</dbReference>
<dbReference type="InterPro" id="IPR043128">
    <property type="entry name" value="Rev_trsase/Diguanyl_cyclase"/>
</dbReference>
<dbReference type="PROSITE" id="PS50887">
    <property type="entry name" value="GGDEF"/>
    <property type="match status" value="1"/>
</dbReference>
<dbReference type="PANTHER" id="PTHR45138:SF9">
    <property type="entry name" value="DIGUANYLATE CYCLASE DGCM-RELATED"/>
    <property type="match status" value="1"/>
</dbReference>
<keyword evidence="5" id="KW-0597">Phosphoprotein</keyword>
<dbReference type="GO" id="GO:0000160">
    <property type="term" value="P:phosphorelay signal transduction system"/>
    <property type="evidence" value="ECO:0007669"/>
    <property type="project" value="InterPro"/>
</dbReference>
<evidence type="ECO:0000313" key="8">
    <source>
        <dbReference type="EMBL" id="BAW26779.1"/>
    </source>
</evidence>
<evidence type="ECO:0000313" key="9">
    <source>
        <dbReference type="Proteomes" id="UP000218731"/>
    </source>
</evidence>
<dbReference type="EC" id="2.7.7.65" evidence="3"/>
<dbReference type="Gene3D" id="3.40.50.2300">
    <property type="match status" value="1"/>
</dbReference>
<feature type="domain" description="GGDEF" evidence="7">
    <location>
        <begin position="254"/>
        <end position="384"/>
    </location>
</feature>
<dbReference type="Pfam" id="PF00990">
    <property type="entry name" value="GGDEF"/>
    <property type="match status" value="1"/>
</dbReference>
<dbReference type="CDD" id="cd01949">
    <property type="entry name" value="GGDEF"/>
    <property type="match status" value="1"/>
</dbReference>
<dbReference type="AlphaFoldDB" id="A0A1L7NMT3"/>
<feature type="domain" description="Response regulatory" evidence="6">
    <location>
        <begin position="103"/>
        <end position="218"/>
    </location>
</feature>
<evidence type="ECO:0000256" key="5">
    <source>
        <dbReference type="PROSITE-ProRule" id="PRU00169"/>
    </source>
</evidence>
<dbReference type="GO" id="GO:0043709">
    <property type="term" value="P:cell adhesion involved in single-species biofilm formation"/>
    <property type="evidence" value="ECO:0007669"/>
    <property type="project" value="TreeGrafter"/>
</dbReference>
<reference evidence="8 9" key="1">
    <citation type="submission" date="2015-11" db="EMBL/GenBank/DDBJ databases">
        <title>Complete genome sequencing of a biphenyl-degrading bacterium, Pseudomonas putida KF715 (=NBRC110667).</title>
        <authorList>
            <person name="Suenaga H."/>
            <person name="Fujihara N."/>
            <person name="Watanabe T."/>
            <person name="Hirose J."/>
            <person name="Kimura N."/>
            <person name="Yamazoe A."/>
            <person name="Hosoyama A."/>
            <person name="Shimodaira J."/>
            <person name="Furukawa K."/>
        </authorList>
    </citation>
    <scope>NUCLEOTIDE SEQUENCE [LARGE SCALE GENOMIC DNA]</scope>
    <source>
        <strain evidence="8 9">KF715</strain>
        <plasmid evidence="9">Plasmid pkf715a dna</plasmid>
    </source>
</reference>
<gene>
    <name evidence="8" type="ORF">KF715C_pA2740</name>
</gene>
<dbReference type="SUPFAM" id="SSF52172">
    <property type="entry name" value="CheY-like"/>
    <property type="match status" value="1"/>
</dbReference>
<accession>A0A1L7NMT3</accession>
<evidence type="ECO:0000259" key="7">
    <source>
        <dbReference type="PROSITE" id="PS50887"/>
    </source>
</evidence>
<feature type="modified residue" description="4-aspartylphosphate" evidence="5">
    <location>
        <position position="152"/>
    </location>
</feature>
<dbReference type="GO" id="GO:1902201">
    <property type="term" value="P:negative regulation of bacterial-type flagellum-dependent cell motility"/>
    <property type="evidence" value="ECO:0007669"/>
    <property type="project" value="TreeGrafter"/>
</dbReference>
<proteinExistence type="predicted"/>
<dbReference type="SUPFAM" id="SSF55073">
    <property type="entry name" value="Nucleotide cyclase"/>
    <property type="match status" value="1"/>
</dbReference>
<dbReference type="InterPro" id="IPR011006">
    <property type="entry name" value="CheY-like_superfamily"/>
</dbReference>
<dbReference type="FunFam" id="3.30.70.270:FF:000001">
    <property type="entry name" value="Diguanylate cyclase domain protein"/>
    <property type="match status" value="1"/>
</dbReference>
<dbReference type="PROSITE" id="PS50110">
    <property type="entry name" value="RESPONSE_REGULATORY"/>
    <property type="match status" value="1"/>
</dbReference>
<dbReference type="CDD" id="cd00156">
    <property type="entry name" value="REC"/>
    <property type="match status" value="1"/>
</dbReference>
<dbReference type="InterPro" id="IPR001789">
    <property type="entry name" value="Sig_transdc_resp-reg_receiver"/>
</dbReference>
<comment type="cofactor">
    <cofactor evidence="1">
        <name>Mg(2+)</name>
        <dbReference type="ChEBI" id="CHEBI:18420"/>
    </cofactor>
</comment>
<comment type="subcellular location">
    <subcellularLocation>
        <location evidence="2">Cell inner membrane</location>
    </subcellularLocation>
</comment>
<evidence type="ECO:0000256" key="1">
    <source>
        <dbReference type="ARBA" id="ARBA00001946"/>
    </source>
</evidence>
<comment type="catalytic activity">
    <reaction evidence="4">
        <text>2 GTP = 3',3'-c-di-GMP + 2 diphosphate</text>
        <dbReference type="Rhea" id="RHEA:24898"/>
        <dbReference type="ChEBI" id="CHEBI:33019"/>
        <dbReference type="ChEBI" id="CHEBI:37565"/>
        <dbReference type="ChEBI" id="CHEBI:58805"/>
        <dbReference type="EC" id="2.7.7.65"/>
    </reaction>
</comment>
<dbReference type="RefSeq" id="WP_073937727.1">
    <property type="nucleotide sequence ID" value="NZ_AP015030.1"/>
</dbReference>
<dbReference type="NCBIfam" id="TIGR00254">
    <property type="entry name" value="GGDEF"/>
    <property type="match status" value="1"/>
</dbReference>
<dbReference type="SMART" id="SM00267">
    <property type="entry name" value="GGDEF"/>
    <property type="match status" value="1"/>
</dbReference>
<evidence type="ECO:0000256" key="4">
    <source>
        <dbReference type="ARBA" id="ARBA00034247"/>
    </source>
</evidence>
<dbReference type="GO" id="GO:0005886">
    <property type="term" value="C:plasma membrane"/>
    <property type="evidence" value="ECO:0007669"/>
    <property type="project" value="UniProtKB-SubCell"/>
</dbReference>
<keyword evidence="8" id="KW-0614">Plasmid</keyword>
<dbReference type="Proteomes" id="UP000218731">
    <property type="component" value="Plasmid pKF715A"/>
</dbReference>
<dbReference type="InterPro" id="IPR050469">
    <property type="entry name" value="Diguanylate_Cyclase"/>
</dbReference>
<dbReference type="InterPro" id="IPR029787">
    <property type="entry name" value="Nucleotide_cyclase"/>
</dbReference>
<name>A0A1L7NMT3_PSEPU</name>
<organism evidence="8 9">
    <name type="scientific">Pseudomonas putida</name>
    <name type="common">Arthrobacter siderocapsulatus</name>
    <dbReference type="NCBI Taxonomy" id="303"/>
    <lineage>
        <taxon>Bacteria</taxon>
        <taxon>Pseudomonadati</taxon>
        <taxon>Pseudomonadota</taxon>
        <taxon>Gammaproteobacteria</taxon>
        <taxon>Pseudomonadales</taxon>
        <taxon>Pseudomonadaceae</taxon>
        <taxon>Pseudomonas</taxon>
    </lineage>
</organism>
<geneLocation type="plasmid" evidence="9">
    <name>pkf715a dna</name>
</geneLocation>
<dbReference type="Gene3D" id="3.30.70.270">
    <property type="match status" value="1"/>
</dbReference>
<dbReference type="GO" id="GO:0052621">
    <property type="term" value="F:diguanylate cyclase activity"/>
    <property type="evidence" value="ECO:0007669"/>
    <property type="project" value="UniProtKB-EC"/>
</dbReference>
<dbReference type="PANTHER" id="PTHR45138">
    <property type="entry name" value="REGULATORY COMPONENTS OF SENSORY TRANSDUCTION SYSTEM"/>
    <property type="match status" value="1"/>
</dbReference>
<dbReference type="InterPro" id="IPR000160">
    <property type="entry name" value="GGDEF_dom"/>
</dbReference>
<evidence type="ECO:0000256" key="2">
    <source>
        <dbReference type="ARBA" id="ARBA00004533"/>
    </source>
</evidence>
<evidence type="ECO:0000259" key="6">
    <source>
        <dbReference type="PROSITE" id="PS50110"/>
    </source>
</evidence>
<dbReference type="Pfam" id="PF00072">
    <property type="entry name" value="Response_reg"/>
    <property type="match status" value="1"/>
</dbReference>
<evidence type="ECO:0000256" key="3">
    <source>
        <dbReference type="ARBA" id="ARBA00012528"/>
    </source>
</evidence>
<protein>
    <recommendedName>
        <fullName evidence="3">diguanylate cyclase</fullName>
        <ecNumber evidence="3">2.7.7.65</ecNumber>
    </recommendedName>
</protein>
<dbReference type="SMART" id="SM00448">
    <property type="entry name" value="REC"/>
    <property type="match status" value="1"/>
</dbReference>